<dbReference type="RefSeq" id="WP_134639438.1">
    <property type="nucleotide sequence ID" value="NZ_SOHM01000007.1"/>
</dbReference>
<protein>
    <submittedName>
        <fullName evidence="2">Metallophosphatase family protein</fullName>
    </submittedName>
</protein>
<evidence type="ECO:0000313" key="3">
    <source>
        <dbReference type="Proteomes" id="UP000298468"/>
    </source>
</evidence>
<name>A0A4R9BZM1_9MICO</name>
<dbReference type="InterPro" id="IPR004843">
    <property type="entry name" value="Calcineurin-like_PHP"/>
</dbReference>
<dbReference type="EMBL" id="SOHM01000007">
    <property type="protein sequence ID" value="TFD94008.1"/>
    <property type="molecule type" value="Genomic_DNA"/>
</dbReference>
<proteinExistence type="predicted"/>
<organism evidence="2 3">
    <name type="scientific">Cryobacterium lactosi</name>
    <dbReference type="NCBI Taxonomy" id="1259202"/>
    <lineage>
        <taxon>Bacteria</taxon>
        <taxon>Bacillati</taxon>
        <taxon>Actinomycetota</taxon>
        <taxon>Actinomycetes</taxon>
        <taxon>Micrococcales</taxon>
        <taxon>Microbacteriaceae</taxon>
        <taxon>Cryobacterium</taxon>
    </lineage>
</organism>
<dbReference type="InterPro" id="IPR029052">
    <property type="entry name" value="Metallo-depent_PP-like"/>
</dbReference>
<dbReference type="Pfam" id="PF00149">
    <property type="entry name" value="Metallophos"/>
    <property type="match status" value="1"/>
</dbReference>
<reference evidence="2 3" key="1">
    <citation type="submission" date="2019-03" db="EMBL/GenBank/DDBJ databases">
        <title>Genomics of glacier-inhabiting Cryobacterium strains.</title>
        <authorList>
            <person name="Liu Q."/>
            <person name="Xin Y.-H."/>
        </authorList>
    </citation>
    <scope>NUCLEOTIDE SEQUENCE [LARGE SCALE GENOMIC DNA]</scope>
    <source>
        <strain evidence="2 3">Sr59</strain>
    </source>
</reference>
<dbReference type="SUPFAM" id="SSF56300">
    <property type="entry name" value="Metallo-dependent phosphatases"/>
    <property type="match status" value="1"/>
</dbReference>
<dbReference type="GO" id="GO:0016787">
    <property type="term" value="F:hydrolase activity"/>
    <property type="evidence" value="ECO:0007669"/>
    <property type="project" value="InterPro"/>
</dbReference>
<dbReference type="CDD" id="cd00838">
    <property type="entry name" value="MPP_superfamily"/>
    <property type="match status" value="1"/>
</dbReference>
<feature type="domain" description="Calcineurin-like phosphoesterase" evidence="1">
    <location>
        <begin position="15"/>
        <end position="225"/>
    </location>
</feature>
<dbReference type="AlphaFoldDB" id="A0A4R9BZM1"/>
<dbReference type="Gene3D" id="3.60.21.10">
    <property type="match status" value="1"/>
</dbReference>
<accession>A0A4R9BZM1</accession>
<dbReference type="Proteomes" id="UP000298468">
    <property type="component" value="Unassembled WGS sequence"/>
</dbReference>
<sequence length="276" mass="30854">MTSIPDLSLTGETQVAVAGDWHANIGWVQQVFPFLRRAVPGIRTVLHLGDFGYWGERSGHGFPETVSYWARAAGIERVLVTPGNHEHWSSLDSLFAVSPNRPVQIAERVHVLPRAFRFTLAGRTFASFGGAASLDRDDRVPLKTWWPSEVPTEADVTRAIDGGPTEVLLTHEAVDGGTELVERILRSNPLGWDEAAIAYSALSRERVTRVYEALRPRVLAHGHLHLKDERTSKDGRKIYSLGADGQDGNLAVLRLEDLRWTWLGDPRAWKRERSKL</sequence>
<evidence type="ECO:0000259" key="1">
    <source>
        <dbReference type="Pfam" id="PF00149"/>
    </source>
</evidence>
<comment type="caution">
    <text evidence="2">The sequence shown here is derived from an EMBL/GenBank/DDBJ whole genome shotgun (WGS) entry which is preliminary data.</text>
</comment>
<evidence type="ECO:0000313" key="2">
    <source>
        <dbReference type="EMBL" id="TFD94008.1"/>
    </source>
</evidence>
<dbReference type="OrthoDB" id="5380150at2"/>
<keyword evidence="3" id="KW-1185">Reference proteome</keyword>
<gene>
    <name evidence="2" type="ORF">E3T61_03140</name>
</gene>